<dbReference type="Proteomes" id="UP000199800">
    <property type="component" value="Unassembled WGS sequence"/>
</dbReference>
<evidence type="ECO:0000313" key="2">
    <source>
        <dbReference type="EMBL" id="SES91582.1"/>
    </source>
</evidence>
<organism evidence="2 3">
    <name type="scientific">[Clostridium] polysaccharolyticum</name>
    <dbReference type="NCBI Taxonomy" id="29364"/>
    <lineage>
        <taxon>Bacteria</taxon>
        <taxon>Bacillati</taxon>
        <taxon>Bacillota</taxon>
        <taxon>Clostridia</taxon>
        <taxon>Lachnospirales</taxon>
        <taxon>Lachnospiraceae</taxon>
    </lineage>
</organism>
<keyword evidence="3" id="KW-1185">Reference proteome</keyword>
<sequence length="231" mass="26393">MEDNRKIYQCMHYTMSAFGGFLGAYAVLNRSDFLGNAQTSNLIHLTLDILGRDTRQILLRLIAMGLYLCGTMFTVLIPMYTKWNIKFVSVLVDFLAVCILAVLPEHMNSVIALYPVFFAMAFQWNVFADICGYVSSTIFSTNNTRQMTISFTKYLFGGTSEDAKRGRFYAGVLLFYHVGVALSYFAWKEIGLKGVYIGVLPLMAEMVFIGYESGWIRQRKHFIARHRKEIN</sequence>
<reference evidence="2 3" key="1">
    <citation type="submission" date="2016-10" db="EMBL/GenBank/DDBJ databases">
        <authorList>
            <person name="de Groot N.N."/>
        </authorList>
    </citation>
    <scope>NUCLEOTIDE SEQUENCE [LARGE SCALE GENOMIC DNA]</scope>
    <source>
        <strain evidence="2 3">DSM 1801</strain>
    </source>
</reference>
<dbReference type="AlphaFoldDB" id="A0A1I0ABK4"/>
<feature type="transmembrane region" description="Helical" evidence="1">
    <location>
        <begin position="116"/>
        <end position="139"/>
    </location>
</feature>
<dbReference type="PANTHER" id="PTHR37314:SF4">
    <property type="entry name" value="UPF0700 TRANSMEMBRANE PROTEIN YOAK"/>
    <property type="match status" value="1"/>
</dbReference>
<name>A0A1I0ABK4_9FIRM</name>
<protein>
    <submittedName>
        <fullName evidence="2">Uncharacterized membrane protein YoaK, UPF0700 family</fullName>
    </submittedName>
</protein>
<evidence type="ECO:0000313" key="3">
    <source>
        <dbReference type="Proteomes" id="UP000199800"/>
    </source>
</evidence>
<gene>
    <name evidence="2" type="ORF">SAMN04487772_10569</name>
</gene>
<feature type="transmembrane region" description="Helical" evidence="1">
    <location>
        <begin position="193"/>
        <end position="211"/>
    </location>
</feature>
<dbReference type="STRING" id="29364.SAMN04487772_10569"/>
<dbReference type="PANTHER" id="PTHR37314">
    <property type="entry name" value="SLR0142 PROTEIN"/>
    <property type="match status" value="1"/>
</dbReference>
<keyword evidence="1" id="KW-1133">Transmembrane helix</keyword>
<proteinExistence type="predicted"/>
<evidence type="ECO:0000256" key="1">
    <source>
        <dbReference type="SAM" id="Phobius"/>
    </source>
</evidence>
<keyword evidence="1" id="KW-0812">Transmembrane</keyword>
<feature type="transmembrane region" description="Helical" evidence="1">
    <location>
        <begin position="168"/>
        <end position="187"/>
    </location>
</feature>
<dbReference type="EMBL" id="FOHN01000005">
    <property type="protein sequence ID" value="SES91582.1"/>
    <property type="molecule type" value="Genomic_DNA"/>
</dbReference>
<feature type="transmembrane region" description="Helical" evidence="1">
    <location>
        <begin position="57"/>
        <end position="80"/>
    </location>
</feature>
<dbReference type="RefSeq" id="WP_177180637.1">
    <property type="nucleotide sequence ID" value="NZ_FOHN01000005.1"/>
</dbReference>
<accession>A0A1I0ABK4</accession>
<feature type="transmembrane region" description="Helical" evidence="1">
    <location>
        <begin position="12"/>
        <end position="28"/>
    </location>
</feature>
<dbReference type="Pfam" id="PF06912">
    <property type="entry name" value="DUF1275"/>
    <property type="match status" value="1"/>
</dbReference>
<dbReference type="InterPro" id="IPR010699">
    <property type="entry name" value="DUF1275"/>
</dbReference>
<feature type="transmembrane region" description="Helical" evidence="1">
    <location>
        <begin position="87"/>
        <end position="104"/>
    </location>
</feature>
<keyword evidence="1" id="KW-0472">Membrane</keyword>